<dbReference type="KEGG" id="aber:BSR55_00855"/>
<dbReference type="RefSeq" id="WP_042086250.1">
    <property type="nucleotide sequence ID" value="NZ_BKEF01000016.1"/>
</dbReference>
<evidence type="ECO:0000256" key="2">
    <source>
        <dbReference type="ARBA" id="ARBA00010113"/>
    </source>
</evidence>
<keyword evidence="4" id="KW-0808">Transferase</keyword>
<dbReference type="GO" id="GO:0008193">
    <property type="term" value="F:tRNA guanylyltransferase activity"/>
    <property type="evidence" value="ECO:0007669"/>
    <property type="project" value="UniProtKB-EC"/>
</dbReference>
<evidence type="ECO:0000256" key="10">
    <source>
        <dbReference type="ARBA" id="ARBA00023134"/>
    </source>
</evidence>
<sequence>MRFDDLDRTLRVFETAYDFCVPPEQYIVVRLDGRGFTKLTKEVWQFEAPFDIRFRDLMVETTAHLMQCGFNIIYGYTQSDEISLLFHFKDDSFNRKTRKIISILAAEASAKFSVLHSEMATFDARICILPNAKMTEDYFRWRHEDAHRNALNAHCYWMLRKEGETVKNATNEVKGLNRQEKHDLLFSREINFNELPSWQKRGTGLYWTDIEKTGFNPKTKQPTVSTRRQIFKDYELPLGDDYSQFIQQQFLLNQKQTF</sequence>
<dbReference type="PANTHER" id="PTHR12729:SF6">
    <property type="entry name" value="TRNA(HIS) GUANYLYLTRANSFERASE-RELATED"/>
    <property type="match status" value="1"/>
</dbReference>
<comment type="similarity">
    <text evidence="2">Belongs to the tRNA(His) guanylyltransferase family.</text>
</comment>
<dbReference type="InterPro" id="IPR025845">
    <property type="entry name" value="Thg1_C_dom"/>
</dbReference>
<evidence type="ECO:0000256" key="6">
    <source>
        <dbReference type="ARBA" id="ARBA00022695"/>
    </source>
</evidence>
<accession>A0A0A8TGH8</accession>
<dbReference type="Gene3D" id="3.30.70.3000">
    <property type="match status" value="1"/>
</dbReference>
<keyword evidence="9" id="KW-0460">Magnesium</keyword>
<comment type="cofactor">
    <cofactor evidence="1">
        <name>Mg(2+)</name>
        <dbReference type="ChEBI" id="CHEBI:18420"/>
    </cofactor>
</comment>
<evidence type="ECO:0000256" key="4">
    <source>
        <dbReference type="ARBA" id="ARBA00022679"/>
    </source>
</evidence>
<evidence type="ECO:0000256" key="1">
    <source>
        <dbReference type="ARBA" id="ARBA00001946"/>
    </source>
</evidence>
<keyword evidence="5" id="KW-0819">tRNA processing</keyword>
<evidence type="ECO:0000256" key="5">
    <source>
        <dbReference type="ARBA" id="ARBA00022694"/>
    </source>
</evidence>
<dbReference type="GO" id="GO:0000287">
    <property type="term" value="F:magnesium ion binding"/>
    <property type="evidence" value="ECO:0007669"/>
    <property type="project" value="InterPro"/>
</dbReference>
<keyword evidence="7" id="KW-0479">Metal-binding</keyword>
<dbReference type="EMBL" id="CP092085">
    <property type="protein sequence ID" value="UUN97710.1"/>
    <property type="molecule type" value="Genomic_DNA"/>
</dbReference>
<dbReference type="AlphaFoldDB" id="A0A0A8TGH8"/>
<keyword evidence="10" id="KW-0342">GTP-binding</keyword>
<keyword evidence="8" id="KW-0547">Nucleotide-binding</keyword>
<evidence type="ECO:0000256" key="3">
    <source>
        <dbReference type="ARBA" id="ARBA00012511"/>
    </source>
</evidence>
<proteinExistence type="inferred from homology"/>
<dbReference type="Pfam" id="PF14413">
    <property type="entry name" value="Thg1C"/>
    <property type="match status" value="1"/>
</dbReference>
<organism evidence="11 12">
    <name type="scientific">Acinetobacter bereziniae</name>
    <name type="common">Acinetobacter genomosp. 10</name>
    <dbReference type="NCBI Taxonomy" id="106648"/>
    <lineage>
        <taxon>Bacteria</taxon>
        <taxon>Pseudomonadati</taxon>
        <taxon>Pseudomonadota</taxon>
        <taxon>Gammaproteobacteria</taxon>
        <taxon>Moraxellales</taxon>
        <taxon>Moraxellaceae</taxon>
        <taxon>Acinetobacter</taxon>
    </lineage>
</organism>
<dbReference type="GO" id="GO:0005525">
    <property type="term" value="F:GTP binding"/>
    <property type="evidence" value="ECO:0007669"/>
    <property type="project" value="UniProtKB-KW"/>
</dbReference>
<dbReference type="InterPro" id="IPR024956">
    <property type="entry name" value="tRNAHis_GuaTrfase_cat"/>
</dbReference>
<dbReference type="InterPro" id="IPR007537">
    <property type="entry name" value="tRNAHis_GuaTrfase_Thg1"/>
</dbReference>
<dbReference type="GO" id="GO:0006400">
    <property type="term" value="P:tRNA modification"/>
    <property type="evidence" value="ECO:0007669"/>
    <property type="project" value="InterPro"/>
</dbReference>
<evidence type="ECO:0000313" key="11">
    <source>
        <dbReference type="EMBL" id="UUN97710.1"/>
    </source>
</evidence>
<dbReference type="Proteomes" id="UP000644140">
    <property type="component" value="Chromosome"/>
</dbReference>
<evidence type="ECO:0000256" key="9">
    <source>
        <dbReference type="ARBA" id="ARBA00022842"/>
    </source>
</evidence>
<dbReference type="EC" id="2.7.7.79" evidence="3"/>
<evidence type="ECO:0000256" key="7">
    <source>
        <dbReference type="ARBA" id="ARBA00022723"/>
    </source>
</evidence>
<evidence type="ECO:0000313" key="12">
    <source>
        <dbReference type="Proteomes" id="UP000644140"/>
    </source>
</evidence>
<protein>
    <recommendedName>
        <fullName evidence="3">tRNA(His) guanylyltransferase</fullName>
        <ecNumber evidence="3">2.7.7.79</ecNumber>
    </recommendedName>
</protein>
<dbReference type="Pfam" id="PF04446">
    <property type="entry name" value="Thg1"/>
    <property type="match status" value="1"/>
</dbReference>
<reference evidence="11" key="1">
    <citation type="submission" date="2022-02" db="EMBL/GenBank/DDBJ databases">
        <title>Characterization of Tn125 harboring carbapenem-resistant Acinetobacter bereziniae clinical isolates.</title>
        <authorList>
            <person name="Wong N.-K."/>
            <person name="Pan Q."/>
        </authorList>
    </citation>
    <scope>NUCLEOTIDE SEQUENCE</scope>
    <source>
        <strain evidence="11">GD03393</strain>
    </source>
</reference>
<keyword evidence="6 11" id="KW-0548">Nucleotidyltransferase</keyword>
<dbReference type="InterPro" id="IPR038469">
    <property type="entry name" value="tRNAHis_GuaTrfase_Thg1_sf"/>
</dbReference>
<gene>
    <name evidence="11" type="ORF">I9054_020730</name>
</gene>
<dbReference type="PANTHER" id="PTHR12729">
    <property type="entry name" value="TRNA(HIS) GUANYLYLTRANSFERASE-RELATED"/>
    <property type="match status" value="1"/>
</dbReference>
<evidence type="ECO:0000256" key="8">
    <source>
        <dbReference type="ARBA" id="ARBA00022741"/>
    </source>
</evidence>
<name>A0A0A8TGH8_ACIBZ</name>